<comment type="subcellular location">
    <subcellularLocation>
        <location evidence="1">Cytoplasm</location>
        <location evidence="1">Nucleoid</location>
    </subcellularLocation>
</comment>
<evidence type="ECO:0000313" key="7">
    <source>
        <dbReference type="Proteomes" id="UP000019202"/>
    </source>
</evidence>
<evidence type="ECO:0000256" key="3">
    <source>
        <dbReference type="ARBA" id="ARBA00022296"/>
    </source>
</evidence>
<proteinExistence type="inferred from homology"/>
<dbReference type="AlphaFoldDB" id="W1J6F8"/>
<protein>
    <recommendedName>
        <fullName evidence="3">Recombination-associated protein RdgC</fullName>
    </recommendedName>
</protein>
<keyword evidence="5" id="KW-0233">DNA recombination</keyword>
<dbReference type="PANTHER" id="PTHR38103">
    <property type="entry name" value="RECOMBINATION-ASSOCIATED PROTEIN RDGC"/>
    <property type="match status" value="1"/>
</dbReference>
<evidence type="ECO:0000256" key="5">
    <source>
        <dbReference type="ARBA" id="ARBA00023172"/>
    </source>
</evidence>
<dbReference type="Pfam" id="PF04381">
    <property type="entry name" value="RdgC"/>
    <property type="match status" value="1"/>
</dbReference>
<comment type="similarity">
    <text evidence="2">Belongs to the RdgC family.</text>
</comment>
<evidence type="ECO:0000256" key="1">
    <source>
        <dbReference type="ARBA" id="ARBA00004453"/>
    </source>
</evidence>
<accession>W1J6F8</accession>
<dbReference type="GO" id="GO:0000018">
    <property type="term" value="P:regulation of DNA recombination"/>
    <property type="evidence" value="ECO:0007669"/>
    <property type="project" value="TreeGrafter"/>
</dbReference>
<evidence type="ECO:0000256" key="2">
    <source>
        <dbReference type="ARBA" id="ARBA00008657"/>
    </source>
</evidence>
<reference evidence="6" key="1">
    <citation type="submission" date="2013-11" db="EMBL/GenBank/DDBJ databases">
        <title>Draft genome sequence and annotation of the entomopathogenic bacteria, Xenorhabdus cabanillasi strain JM26 and Xenorhabdus szentirmai strain DSM 16338.</title>
        <authorList>
            <person name="Gualtieri M."/>
            <person name="Ogier J.C."/>
            <person name="Pages S."/>
            <person name="Givaudan A."/>
            <person name="Gaudriault S."/>
        </authorList>
    </citation>
    <scope>NUCLEOTIDE SEQUENCE [LARGE SCALE GENOMIC DNA]</scope>
    <source>
        <strain evidence="6">DSM 16338</strain>
    </source>
</reference>
<dbReference type="InterPro" id="IPR007476">
    <property type="entry name" value="RdgC"/>
</dbReference>
<sequence>MFKVFKNTLIYPLSQAVPNLTEAELLTLMPHFAFTPCDPHEASRIGWLMNDNRPAMFVHGNNLLLVAVKESKDIPTAIIQEHLNAKRDELASVQDRKLRRSEVAQIKDDVIQALLPRAFPKRNTLQMWIDVDNGLISIDTSSPRTAE</sequence>
<evidence type="ECO:0000313" key="6">
    <source>
        <dbReference type="EMBL" id="CDL85633.1"/>
    </source>
</evidence>
<dbReference type="GO" id="GO:0003690">
    <property type="term" value="F:double-stranded DNA binding"/>
    <property type="evidence" value="ECO:0007669"/>
    <property type="project" value="TreeGrafter"/>
</dbReference>
<dbReference type="GO" id="GO:0006310">
    <property type="term" value="P:DNA recombination"/>
    <property type="evidence" value="ECO:0007669"/>
    <property type="project" value="UniProtKB-KW"/>
</dbReference>
<organism evidence="6 7">
    <name type="scientific">Xenorhabdus szentirmaii DSM 16338</name>
    <dbReference type="NCBI Taxonomy" id="1427518"/>
    <lineage>
        <taxon>Bacteria</taxon>
        <taxon>Pseudomonadati</taxon>
        <taxon>Pseudomonadota</taxon>
        <taxon>Gammaproteobacteria</taxon>
        <taxon>Enterobacterales</taxon>
        <taxon>Morganellaceae</taxon>
        <taxon>Xenorhabdus</taxon>
    </lineage>
</organism>
<dbReference type="PANTHER" id="PTHR38103:SF1">
    <property type="entry name" value="RECOMBINATION-ASSOCIATED PROTEIN RDGC"/>
    <property type="match status" value="1"/>
</dbReference>
<dbReference type="EMBL" id="CBXF010000151">
    <property type="protein sequence ID" value="CDL85633.1"/>
    <property type="molecule type" value="Genomic_DNA"/>
</dbReference>
<dbReference type="STRING" id="1427518.XSR1_870005"/>
<gene>
    <name evidence="6" type="ORF">XSR1_870005</name>
</gene>
<keyword evidence="7" id="KW-1185">Reference proteome</keyword>
<dbReference type="Proteomes" id="UP000019202">
    <property type="component" value="Unassembled WGS sequence"/>
</dbReference>
<dbReference type="GO" id="GO:0043590">
    <property type="term" value="C:bacterial nucleoid"/>
    <property type="evidence" value="ECO:0007669"/>
    <property type="project" value="TreeGrafter"/>
</dbReference>
<keyword evidence="4" id="KW-0963">Cytoplasm</keyword>
<dbReference type="OrthoDB" id="5290530at2"/>
<name>W1J6F8_9GAMM</name>
<comment type="caution">
    <text evidence="6">The sequence shown here is derived from an EMBL/GenBank/DDBJ whole genome shotgun (WGS) entry which is preliminary data.</text>
</comment>
<evidence type="ECO:0000256" key="4">
    <source>
        <dbReference type="ARBA" id="ARBA00022490"/>
    </source>
</evidence>